<evidence type="ECO:0000313" key="4">
    <source>
        <dbReference type="Proteomes" id="UP000605986"/>
    </source>
</evidence>
<dbReference type="Gene3D" id="3.10.310.70">
    <property type="match status" value="1"/>
</dbReference>
<feature type="region of interest" description="Disordered" evidence="1">
    <location>
        <begin position="212"/>
        <end position="258"/>
    </location>
</feature>
<feature type="region of interest" description="Disordered" evidence="1">
    <location>
        <begin position="532"/>
        <end position="551"/>
    </location>
</feature>
<evidence type="ECO:0000259" key="2">
    <source>
        <dbReference type="Pfam" id="PF07969"/>
    </source>
</evidence>
<protein>
    <submittedName>
        <fullName evidence="3">Amidohydrolase ytcJ-like</fullName>
    </submittedName>
</protein>
<gene>
    <name evidence="3" type="ORF">F53441_5158</name>
</gene>
<dbReference type="AlphaFoldDB" id="A0A8H4KM55"/>
<dbReference type="InterPro" id="IPR013108">
    <property type="entry name" value="Amidohydro_3"/>
</dbReference>
<dbReference type="Gene3D" id="3.20.20.140">
    <property type="entry name" value="Metal-dependent hydrolases"/>
    <property type="match status" value="1"/>
</dbReference>
<evidence type="ECO:0000256" key="1">
    <source>
        <dbReference type="SAM" id="MobiDB-lite"/>
    </source>
</evidence>
<dbReference type="PANTHER" id="PTHR22642:SF2">
    <property type="entry name" value="PROTEIN LONG AFTER FAR-RED 3"/>
    <property type="match status" value="1"/>
</dbReference>
<keyword evidence="3" id="KW-0378">Hydrolase</keyword>
<dbReference type="InterPro" id="IPR011059">
    <property type="entry name" value="Metal-dep_hydrolase_composite"/>
</dbReference>
<dbReference type="CDD" id="cd01300">
    <property type="entry name" value="YtcJ_like"/>
    <property type="match status" value="1"/>
</dbReference>
<dbReference type="InterPro" id="IPR033932">
    <property type="entry name" value="YtcJ-like"/>
</dbReference>
<accession>A0A8H4KM55</accession>
<evidence type="ECO:0000313" key="3">
    <source>
        <dbReference type="EMBL" id="KAF4451839.1"/>
    </source>
</evidence>
<organism evidence="3 4">
    <name type="scientific">Fusarium austroafricanum</name>
    <dbReference type="NCBI Taxonomy" id="2364996"/>
    <lineage>
        <taxon>Eukaryota</taxon>
        <taxon>Fungi</taxon>
        <taxon>Dikarya</taxon>
        <taxon>Ascomycota</taxon>
        <taxon>Pezizomycotina</taxon>
        <taxon>Sordariomycetes</taxon>
        <taxon>Hypocreomycetidae</taxon>
        <taxon>Hypocreales</taxon>
        <taxon>Nectriaceae</taxon>
        <taxon>Fusarium</taxon>
        <taxon>Fusarium concolor species complex</taxon>
    </lineage>
</organism>
<dbReference type="EMBL" id="JAADJG010000208">
    <property type="protein sequence ID" value="KAF4451839.1"/>
    <property type="molecule type" value="Genomic_DNA"/>
</dbReference>
<comment type="caution">
    <text evidence="3">The sequence shown here is derived from an EMBL/GenBank/DDBJ whole genome shotgun (WGS) entry which is preliminary data.</text>
</comment>
<proteinExistence type="predicted"/>
<feature type="compositionally biased region" description="Low complexity" evidence="1">
    <location>
        <begin position="234"/>
        <end position="246"/>
    </location>
</feature>
<dbReference type="Gene3D" id="2.30.40.10">
    <property type="entry name" value="Urease, subunit C, domain 1"/>
    <property type="match status" value="1"/>
</dbReference>
<feature type="domain" description="Amidohydrolase 3" evidence="2">
    <location>
        <begin position="97"/>
        <end position="622"/>
    </location>
</feature>
<keyword evidence="4" id="KW-1185">Reference proteome</keyword>
<dbReference type="InterPro" id="IPR032466">
    <property type="entry name" value="Metal_Hydrolase"/>
</dbReference>
<dbReference type="OrthoDB" id="194468at2759"/>
<sequence>MALHYASQLGRESSATITTTISIMARGLLTLCVSALAAVASASYPVVKPADVVFVNGEIYTMCPSNSMASAMVVRAGKIEYVGSKKSADKYIGKQTKVIDLKGKMAMPGLVDSHMHVLSGGLFLLKCNLNYQTLSIDDVLKHIQGCIDGETGKTDDDWLEVVNMDYAGLVEKSGSVGKKQLDKLKTKRPIIIRSSDYHTVLANSRALELSKIDSTTKDPSGGKIVRLPGSQEPSGALADGASSLLAGPPPPTDEENAEAGRAALKLLREAGITTFQEAAAGAEHHTLFTTIKAEGGLSARAYFDYRIEAPNTTAAVPALVNDVVKKLTPWHDKSPIGPKPTIKWQAIKAFIDGVITYPANTAALIDPYWAPVNSSDMGGKWAPDKKSLNDPYWKPSVLTKTLELLFLAGFDAQLHVDGDLAVRVGLDAAESFRKKYPRKDFRLGLAHDEVSHEKDWPRFAKLGVDPIVSYQWSQLSSFYIPNTFKSLADYRKKNLQAWAMIEKAGRPLVYGSDWPIDPLDEFLALKVAVTRSGDPENPNSPASQGPPFDGRFPGSGISRTSALRSITINGARFLRADKQIGSLEAGKLADIIILENNFFKVPESKLGRQKVLLTMVGGEVVYVADGQNFGVKAKFPNNDKSSTKLARRTIGGFNGNELSDKAKAGVARLRKRGSTGANLYMNGSGSAAPANRSSMDLEYASGDFQSILIILGKDVMIIQRITSIFVPTPEYHQPYSETGMKASLSPRESFHFPLSHPLLKGRG</sequence>
<dbReference type="PANTHER" id="PTHR22642">
    <property type="entry name" value="IMIDAZOLONEPROPIONASE"/>
    <property type="match status" value="1"/>
</dbReference>
<name>A0A8H4KM55_9HYPO</name>
<dbReference type="Pfam" id="PF07969">
    <property type="entry name" value="Amidohydro_3"/>
    <property type="match status" value="1"/>
</dbReference>
<dbReference type="SUPFAM" id="SSF51338">
    <property type="entry name" value="Composite domain of metallo-dependent hydrolases"/>
    <property type="match status" value="1"/>
</dbReference>
<dbReference type="SUPFAM" id="SSF51556">
    <property type="entry name" value="Metallo-dependent hydrolases"/>
    <property type="match status" value="1"/>
</dbReference>
<dbReference type="GO" id="GO:0016810">
    <property type="term" value="F:hydrolase activity, acting on carbon-nitrogen (but not peptide) bonds"/>
    <property type="evidence" value="ECO:0007669"/>
    <property type="project" value="InterPro"/>
</dbReference>
<reference evidence="3" key="1">
    <citation type="submission" date="2020-01" db="EMBL/GenBank/DDBJ databases">
        <title>Identification and distribution of gene clusters putatively required for synthesis of sphingolipid metabolism inhibitors in phylogenetically diverse species of the filamentous fungus Fusarium.</title>
        <authorList>
            <person name="Kim H.-S."/>
            <person name="Busman M."/>
            <person name="Brown D.W."/>
            <person name="Divon H."/>
            <person name="Uhlig S."/>
            <person name="Proctor R.H."/>
        </authorList>
    </citation>
    <scope>NUCLEOTIDE SEQUENCE</scope>
    <source>
        <strain evidence="3">NRRL 53441</strain>
    </source>
</reference>
<dbReference type="Proteomes" id="UP000605986">
    <property type="component" value="Unassembled WGS sequence"/>
</dbReference>